<feature type="domain" description="Cytochrome c" evidence="5">
    <location>
        <begin position="23"/>
        <end position="114"/>
    </location>
</feature>
<dbReference type="GO" id="GO:0020037">
    <property type="term" value="F:heme binding"/>
    <property type="evidence" value="ECO:0007669"/>
    <property type="project" value="InterPro"/>
</dbReference>
<proteinExistence type="predicted"/>
<evidence type="ECO:0000313" key="6">
    <source>
        <dbReference type="EMBL" id="KKN13048.1"/>
    </source>
</evidence>
<keyword evidence="4" id="KW-0408">Iron</keyword>
<dbReference type="PANTHER" id="PTHR46580">
    <property type="entry name" value="SENSOR KINASE-RELATED"/>
    <property type="match status" value="1"/>
</dbReference>
<dbReference type="GO" id="GO:0046872">
    <property type="term" value="F:metal ion binding"/>
    <property type="evidence" value="ECO:0007669"/>
    <property type="project" value="UniProtKB-KW"/>
</dbReference>
<dbReference type="Pfam" id="PF13517">
    <property type="entry name" value="FG-GAP_3"/>
    <property type="match status" value="2"/>
</dbReference>
<dbReference type="PROSITE" id="PS51007">
    <property type="entry name" value="CYTC"/>
    <property type="match status" value="1"/>
</dbReference>
<dbReference type="SUPFAM" id="SSF46626">
    <property type="entry name" value="Cytochrome c"/>
    <property type="match status" value="1"/>
</dbReference>
<dbReference type="InterPro" id="IPR028994">
    <property type="entry name" value="Integrin_alpha_N"/>
</dbReference>
<keyword evidence="2" id="KW-0479">Metal-binding</keyword>
<dbReference type="PANTHER" id="PTHR46580:SF4">
    <property type="entry name" value="ATP_GTP-BINDING PROTEIN"/>
    <property type="match status" value="1"/>
</dbReference>
<dbReference type="InterPro" id="IPR013517">
    <property type="entry name" value="FG-GAP"/>
</dbReference>
<accession>A0A0F9R6I7</accession>
<dbReference type="SUPFAM" id="SSF69318">
    <property type="entry name" value="Integrin alpha N-terminal domain"/>
    <property type="match status" value="1"/>
</dbReference>
<evidence type="ECO:0000256" key="2">
    <source>
        <dbReference type="ARBA" id="ARBA00022723"/>
    </source>
</evidence>
<evidence type="ECO:0000259" key="5">
    <source>
        <dbReference type="PROSITE" id="PS51007"/>
    </source>
</evidence>
<evidence type="ECO:0000256" key="1">
    <source>
        <dbReference type="ARBA" id="ARBA00022617"/>
    </source>
</evidence>
<evidence type="ECO:0000256" key="4">
    <source>
        <dbReference type="ARBA" id="ARBA00023004"/>
    </source>
</evidence>
<sequence>MDKNIFSIFFVLFVLMCVSCSNSGTAKGQALYESQCASCHLLPNVQDVPKNLWKDVVLPEMGARMGIPTTGYDPYKGFSFEEQYAMIQSGVYGVSPSISKEDWQLLVDYVLSNAPDSLRVGKKVDSPKNLEQFMPMAVNLDSIKGSLLTFAEYDTVKNKMITADTKGLVYEYDAIRNNVDRRFSFGSPITAFSETDYASYITSVGILDPSEKFAGSINIVQNGTGRRLPFKLHRPVHTLVHDLNEDGSDELIICEFGNLTGQLSLLQQKNDSIFERKVLLNRPGAIRTIVRDMNRDGKDDIIVMTAQGDEGISILYQSDNLVFNIEQVIRFSPISGSSWFEVLDYDGDGNQDIISVHGDNGDKTQVLKPYHGMRIHLNDGTNHFSEAFFYPFHGATRSVSRDFDQDGDIDIALISTFPDYSKRPEQSFIYLENKNSSDFNFQSYRLPENISGRWFLMDAGDVDSDGDEDIVLTCFTYSFTPLPEDLSTEWRESDVDMVILKNSLF</sequence>
<dbReference type="Gene3D" id="2.130.10.130">
    <property type="entry name" value="Integrin alpha, N-terminal"/>
    <property type="match status" value="1"/>
</dbReference>
<dbReference type="EMBL" id="LAZR01003965">
    <property type="protein sequence ID" value="KKN13048.1"/>
    <property type="molecule type" value="Genomic_DNA"/>
</dbReference>
<dbReference type="InterPro" id="IPR009056">
    <property type="entry name" value="Cyt_c-like_dom"/>
</dbReference>
<organism evidence="6">
    <name type="scientific">marine sediment metagenome</name>
    <dbReference type="NCBI Taxonomy" id="412755"/>
    <lineage>
        <taxon>unclassified sequences</taxon>
        <taxon>metagenomes</taxon>
        <taxon>ecological metagenomes</taxon>
    </lineage>
</organism>
<dbReference type="AlphaFoldDB" id="A0A0F9R6I7"/>
<dbReference type="GO" id="GO:0009055">
    <property type="term" value="F:electron transfer activity"/>
    <property type="evidence" value="ECO:0007669"/>
    <property type="project" value="InterPro"/>
</dbReference>
<comment type="caution">
    <text evidence="6">The sequence shown here is derived from an EMBL/GenBank/DDBJ whole genome shotgun (WGS) entry which is preliminary data.</text>
</comment>
<reference evidence="6" key="1">
    <citation type="journal article" date="2015" name="Nature">
        <title>Complex archaea that bridge the gap between prokaryotes and eukaryotes.</title>
        <authorList>
            <person name="Spang A."/>
            <person name="Saw J.H."/>
            <person name="Jorgensen S.L."/>
            <person name="Zaremba-Niedzwiedzka K."/>
            <person name="Martijn J."/>
            <person name="Lind A.E."/>
            <person name="van Eijk R."/>
            <person name="Schleper C."/>
            <person name="Guy L."/>
            <person name="Ettema T.J."/>
        </authorList>
    </citation>
    <scope>NUCLEOTIDE SEQUENCE</scope>
</reference>
<keyword evidence="1" id="KW-0349">Heme</keyword>
<evidence type="ECO:0000256" key="3">
    <source>
        <dbReference type="ARBA" id="ARBA00022729"/>
    </source>
</evidence>
<dbReference type="InterPro" id="IPR036909">
    <property type="entry name" value="Cyt_c-like_dom_sf"/>
</dbReference>
<gene>
    <name evidence="6" type="ORF">LCGC14_1010290</name>
</gene>
<protein>
    <recommendedName>
        <fullName evidence="5">Cytochrome c domain-containing protein</fullName>
    </recommendedName>
</protein>
<dbReference type="Pfam" id="PF00034">
    <property type="entry name" value="Cytochrom_C"/>
    <property type="match status" value="1"/>
</dbReference>
<keyword evidence="3" id="KW-0732">Signal</keyword>
<name>A0A0F9R6I7_9ZZZZ</name>